<dbReference type="Gene3D" id="3.30.559.10">
    <property type="entry name" value="Chloramphenicol acetyltransferase-like domain"/>
    <property type="match status" value="2"/>
</dbReference>
<dbReference type="PANTHER" id="PTHR45527">
    <property type="entry name" value="NONRIBOSOMAL PEPTIDE SYNTHETASE"/>
    <property type="match status" value="1"/>
</dbReference>
<dbReference type="InterPro" id="IPR036736">
    <property type="entry name" value="ACP-like_sf"/>
</dbReference>
<dbReference type="InterPro" id="IPR020806">
    <property type="entry name" value="PKS_PP-bd"/>
</dbReference>
<dbReference type="Gene3D" id="3.30.559.30">
    <property type="entry name" value="Nonribosomal peptide synthetase, condensation domain"/>
    <property type="match status" value="2"/>
</dbReference>
<dbReference type="GO" id="GO:0031177">
    <property type="term" value="F:phosphopantetheine binding"/>
    <property type="evidence" value="ECO:0007669"/>
    <property type="project" value="InterPro"/>
</dbReference>
<dbReference type="STRING" id="1448320.A0A319DA59"/>
<evidence type="ECO:0000256" key="2">
    <source>
        <dbReference type="ARBA" id="ARBA00022553"/>
    </source>
</evidence>
<keyword evidence="3" id="KW-0436">Ligase</keyword>
<name>A0A319DA59_9EURO</name>
<gene>
    <name evidence="6" type="ORF">BO71DRAFT_441103</name>
</gene>
<dbReference type="GO" id="GO:0005737">
    <property type="term" value="C:cytoplasm"/>
    <property type="evidence" value="ECO:0007669"/>
    <property type="project" value="TreeGrafter"/>
</dbReference>
<dbReference type="GO" id="GO:0016746">
    <property type="term" value="F:acyltransferase activity"/>
    <property type="evidence" value="ECO:0007669"/>
    <property type="project" value="UniProtKB-KW"/>
</dbReference>
<organism evidence="6 7">
    <name type="scientific">Aspergillus ellipticus CBS 707.79</name>
    <dbReference type="NCBI Taxonomy" id="1448320"/>
    <lineage>
        <taxon>Eukaryota</taxon>
        <taxon>Fungi</taxon>
        <taxon>Dikarya</taxon>
        <taxon>Ascomycota</taxon>
        <taxon>Pezizomycotina</taxon>
        <taxon>Eurotiomycetes</taxon>
        <taxon>Eurotiomycetidae</taxon>
        <taxon>Eurotiales</taxon>
        <taxon>Aspergillaceae</taxon>
        <taxon>Aspergillus</taxon>
        <taxon>Aspergillus subgen. Circumdati</taxon>
    </lineage>
</organism>
<dbReference type="PROSITE" id="PS50075">
    <property type="entry name" value="CARRIER"/>
    <property type="match status" value="2"/>
</dbReference>
<dbReference type="InterPro" id="IPR006162">
    <property type="entry name" value="Ppantetheine_attach_site"/>
</dbReference>
<dbReference type="InterPro" id="IPR009081">
    <property type="entry name" value="PP-bd_ACP"/>
</dbReference>
<dbReference type="InterPro" id="IPR045851">
    <property type="entry name" value="AMP-bd_C_sf"/>
</dbReference>
<feature type="domain" description="Carrier" evidence="5">
    <location>
        <begin position="1151"/>
        <end position="1227"/>
    </location>
</feature>
<dbReference type="FunFam" id="3.30.300.30:FF:000015">
    <property type="entry name" value="Nonribosomal peptide synthase SidD"/>
    <property type="match status" value="1"/>
</dbReference>
<dbReference type="Pfam" id="PF00550">
    <property type="entry name" value="PP-binding"/>
    <property type="match status" value="2"/>
</dbReference>
<dbReference type="GO" id="GO:0043041">
    <property type="term" value="P:amino acid activation for nonribosomal peptide biosynthetic process"/>
    <property type="evidence" value="ECO:0007669"/>
    <property type="project" value="TreeGrafter"/>
</dbReference>
<dbReference type="CDD" id="cd19545">
    <property type="entry name" value="FUM14_C_NRPS-like"/>
    <property type="match status" value="1"/>
</dbReference>
<dbReference type="GO" id="GO:0044550">
    <property type="term" value="P:secondary metabolite biosynthetic process"/>
    <property type="evidence" value="ECO:0007669"/>
    <property type="project" value="TreeGrafter"/>
</dbReference>
<keyword evidence="1" id="KW-0596">Phosphopantetheine</keyword>
<dbReference type="Pfam" id="PF00668">
    <property type="entry name" value="Condensation"/>
    <property type="match status" value="2"/>
</dbReference>
<protein>
    <submittedName>
        <fullName evidence="6">CoA-dependent acyltransferase</fullName>
    </submittedName>
</protein>
<dbReference type="SUPFAM" id="SSF47336">
    <property type="entry name" value="ACP-like"/>
    <property type="match status" value="2"/>
</dbReference>
<dbReference type="Gene3D" id="3.40.50.12780">
    <property type="entry name" value="N-terminal domain of ligase-like"/>
    <property type="match status" value="1"/>
</dbReference>
<dbReference type="InterPro" id="IPR001242">
    <property type="entry name" value="Condensation_dom"/>
</dbReference>
<evidence type="ECO:0000256" key="1">
    <source>
        <dbReference type="ARBA" id="ARBA00022450"/>
    </source>
</evidence>
<evidence type="ECO:0000259" key="5">
    <source>
        <dbReference type="PROSITE" id="PS50075"/>
    </source>
</evidence>
<keyword evidence="2" id="KW-0597">Phosphoprotein</keyword>
<dbReference type="GO" id="GO:0016874">
    <property type="term" value="F:ligase activity"/>
    <property type="evidence" value="ECO:0007669"/>
    <property type="project" value="UniProtKB-KW"/>
</dbReference>
<dbReference type="VEuPathDB" id="FungiDB:BO71DRAFT_441103"/>
<dbReference type="OrthoDB" id="416786at2759"/>
<keyword evidence="6" id="KW-0012">Acyltransferase</keyword>
<evidence type="ECO:0000313" key="6">
    <source>
        <dbReference type="EMBL" id="PYH94285.1"/>
    </source>
</evidence>
<accession>A0A319DA59</accession>
<feature type="domain" description="Carrier" evidence="5">
    <location>
        <begin position="405"/>
        <end position="481"/>
    </location>
</feature>
<dbReference type="SMART" id="SM00823">
    <property type="entry name" value="PKS_PP"/>
    <property type="match status" value="2"/>
</dbReference>
<sequence length="1655" mass="182836">MSFDSRDGRDGQEPAFTAFTAPAVTECSDRAIQEDFLLLAWGLTLLRYNNGTPVRFAWGCGNPDESLSTSQIVTEISAPLSNALNAVSVLRKDLRGDSTKADTLVFRDQDAPENSRSEVQSPHWNIQLEVKIASPSLLRRSSWRHPLGASYIARRYAQTAIEIAHALSDLSQPISTVLNLGEADLVEIWQWNKDVPPVTDTCTHDLITEQARKQPHAQAIHSWDGDLSYGEVEEYADLLAQHLLSIGYDPDGERGFVFVGRKDTQVKLRGQRVELGEIEHHLRIHLPGLVRVAAEVIAPQGQKNGSMLVAFIAEPVLEGDRQVQHTNDEIRQAVFSSNLSSTVGALSENLSKALPIYMVPSAYIAIDRMPMLVSGKTDRKLLRALGSKLALQTSRPHNGSETPIAPKTVQEKTLQGLWAKILGIPVESVGPSHDFFVLGGDSVLAMRLIPATRAARYNLTVADVFNYPQLSRMAGSMKPVDPEGQADVPPLSLIGPGWDVQAALHEVSQICGVSATVIEDIYPCTPLQEILMAFSVRSEENYIAQRIAEIPSIEAAAKLKSAWNEATQECPILRTRIADIRDRGLMQVVVKDEAAWSDGESLDAFLSRDRNQKMAINVPLSRYAIVTDQETGKIYFIWTVHHAIYDGWSTDLIIDRVRKAYEGMPAHRAASMRHFIRYLTDPARETSREYWRNQLHGATGPQYPSLPSRTYLPKPDAMAELYVQLPRPGQASITTATIVRAAWALVASQYTSSDDVVFAEILTGRNLPLSGVEDIEGPMITTVPVRIRVDRTVVIEDYLHTIQEQGLARIPHEHLGMQNIRRVSSDAQLACEFKMGLVIQPGDGGNYVEDGMPAFESVDAAREALHFNSYPLMLACTLQPDGFKVLASFDPNLIDVKQMERVLAQLQRCAQQLSSNLAAHVGSINSLDDSSTSQLRNWSQSIANSLSIGDRFPKVGGSWIVSPDNVGQLTPIGASGELVVEVNAPQGVEGPAWMIRGSNYSPWKRDRILVTGVLVKYDDTGCLIFMGHKTARVSMQGHLADLAMVEGQLRRVLPSVTEVAAFVVPPGTLVAAVKEEQVPTAISSDLADSLLGVNKSLVDLLPPYMIPSVYVPVCHLDAARDPEVANEITPSFLLQCRAVLADIKAGRAPKATKNVKERVLRKFWAKILGVDEVTIESDDSFFRLGGDSIMAMKLASALRQAGYILSVAGIFRSMRLRDMANLMVDADSPGSVKPEYKPFSTLHADSIQFLEKSVKGHLQDPSWEIEDVLSLTDPQSRDNRIDKARLAKSCQDLVSIHPILRTVFVANGETYLQVVVKHLDVQTVELDCAEGQNIEAFCKQIAVDDVETGTPLGSPFLKFFFINGTKENALMLRISHAQYDGISFPELIRHLELLYSSKLIPQTAPFSHFIQHSTGLKEESIKYWRRGLQGSRLSILASDSPSTNPKPIFIKRCLGSPPEPREATLANILTAAWAVLLFRTLKTDDITFAGVVSGRHDSGMEATMGPCYQYIPIRVQMIPDWTANDLLTSVRDQYLDGARYASLGFKGISDNCTSWSPMLDFFDSIVHHQDVEYFDSIPFGDGTCRIDYTNPHPEPAKPTRVVSYVEGGRLWYGIATSEGEKDLYEKLLSELCEVVMFMNNRGGLMLDELIGRPAR</sequence>
<evidence type="ECO:0000313" key="7">
    <source>
        <dbReference type="Proteomes" id="UP000247810"/>
    </source>
</evidence>
<dbReference type="Proteomes" id="UP000247810">
    <property type="component" value="Unassembled WGS sequence"/>
</dbReference>
<dbReference type="PANTHER" id="PTHR45527:SF3">
    <property type="entry name" value="SIDEROPHORE SYNTHETASE (EUROFUNG)"/>
    <property type="match status" value="1"/>
</dbReference>
<dbReference type="Gene3D" id="1.10.1200.10">
    <property type="entry name" value="ACP-like"/>
    <property type="match status" value="2"/>
</dbReference>
<dbReference type="Gene3D" id="3.30.300.30">
    <property type="match status" value="2"/>
</dbReference>
<reference evidence="6 7" key="1">
    <citation type="submission" date="2018-02" db="EMBL/GenBank/DDBJ databases">
        <title>The genomes of Aspergillus section Nigri reveals drivers in fungal speciation.</title>
        <authorList>
            <consortium name="DOE Joint Genome Institute"/>
            <person name="Vesth T.C."/>
            <person name="Nybo J."/>
            <person name="Theobald S."/>
            <person name="Brandl J."/>
            <person name="Frisvad J.C."/>
            <person name="Nielsen K.F."/>
            <person name="Lyhne E.K."/>
            <person name="Kogle M.E."/>
            <person name="Kuo A."/>
            <person name="Riley R."/>
            <person name="Clum A."/>
            <person name="Nolan M."/>
            <person name="Lipzen A."/>
            <person name="Salamov A."/>
            <person name="Henrissat B."/>
            <person name="Wiebenga A."/>
            <person name="De vries R.P."/>
            <person name="Grigoriev I.V."/>
            <person name="Mortensen U.H."/>
            <person name="Andersen M.R."/>
            <person name="Baker S.E."/>
        </authorList>
    </citation>
    <scope>NUCLEOTIDE SEQUENCE [LARGE SCALE GENOMIC DNA]</scope>
    <source>
        <strain evidence="6 7">CBS 707.79</strain>
    </source>
</reference>
<dbReference type="SUPFAM" id="SSF56801">
    <property type="entry name" value="Acetyl-CoA synthetase-like"/>
    <property type="match status" value="3"/>
</dbReference>
<dbReference type="FunFam" id="3.30.559.30:FF:000003">
    <property type="entry name" value="Nonribosomal peptide synthase SidD"/>
    <property type="match status" value="1"/>
</dbReference>
<dbReference type="PROSITE" id="PS00012">
    <property type="entry name" value="PHOSPHOPANTETHEINE"/>
    <property type="match status" value="1"/>
</dbReference>
<keyword evidence="7" id="KW-1185">Reference proteome</keyword>
<dbReference type="FunFam" id="1.10.1200.10:FF:000005">
    <property type="entry name" value="Nonribosomal peptide synthetase 1"/>
    <property type="match status" value="1"/>
</dbReference>
<comment type="similarity">
    <text evidence="4">Belongs to the NRP synthetase family.</text>
</comment>
<keyword evidence="6" id="KW-0808">Transferase</keyword>
<dbReference type="InterPro" id="IPR042099">
    <property type="entry name" value="ANL_N_sf"/>
</dbReference>
<proteinExistence type="inferred from homology"/>
<dbReference type="InterPro" id="IPR023213">
    <property type="entry name" value="CAT-like_dom_sf"/>
</dbReference>
<evidence type="ECO:0000256" key="3">
    <source>
        <dbReference type="ARBA" id="ARBA00022598"/>
    </source>
</evidence>
<evidence type="ECO:0000256" key="4">
    <source>
        <dbReference type="ARBA" id="ARBA00029454"/>
    </source>
</evidence>
<dbReference type="EMBL" id="KZ825874">
    <property type="protein sequence ID" value="PYH94285.1"/>
    <property type="molecule type" value="Genomic_DNA"/>
</dbReference>
<dbReference type="SUPFAM" id="SSF52777">
    <property type="entry name" value="CoA-dependent acyltransferases"/>
    <property type="match status" value="4"/>
</dbReference>